<dbReference type="SMART" id="SM00886">
    <property type="entry name" value="Dabb"/>
    <property type="match status" value="1"/>
</dbReference>
<evidence type="ECO:0000259" key="1">
    <source>
        <dbReference type="PROSITE" id="PS51502"/>
    </source>
</evidence>
<protein>
    <submittedName>
        <fullName evidence="2">Dabb family protein</fullName>
    </submittedName>
</protein>
<gene>
    <name evidence="2" type="ORF">GCM10025780_23120</name>
</gene>
<dbReference type="EMBL" id="BAABLM010000004">
    <property type="protein sequence ID" value="GAA4677676.1"/>
    <property type="molecule type" value="Genomic_DNA"/>
</dbReference>
<dbReference type="PROSITE" id="PS51502">
    <property type="entry name" value="S_R_A_B_BARREL"/>
    <property type="match status" value="1"/>
</dbReference>
<dbReference type="Gene3D" id="3.30.70.100">
    <property type="match status" value="1"/>
</dbReference>
<dbReference type="InterPro" id="IPR011008">
    <property type="entry name" value="Dimeric_a/b-barrel"/>
</dbReference>
<proteinExistence type="predicted"/>
<dbReference type="Proteomes" id="UP001501295">
    <property type="component" value="Unassembled WGS sequence"/>
</dbReference>
<evidence type="ECO:0000313" key="2">
    <source>
        <dbReference type="EMBL" id="GAA4677676.1"/>
    </source>
</evidence>
<dbReference type="Pfam" id="PF07876">
    <property type="entry name" value="Dabb"/>
    <property type="match status" value="1"/>
</dbReference>
<evidence type="ECO:0000313" key="3">
    <source>
        <dbReference type="Proteomes" id="UP001501295"/>
    </source>
</evidence>
<accession>A0ABP8W0T0</accession>
<keyword evidence="3" id="KW-1185">Reference proteome</keyword>
<comment type="caution">
    <text evidence="2">The sequence shown here is derived from an EMBL/GenBank/DDBJ whole genome shotgun (WGS) entry which is preliminary data.</text>
</comment>
<dbReference type="PANTHER" id="PTHR37832">
    <property type="entry name" value="BLL2683 PROTEIN"/>
    <property type="match status" value="1"/>
</dbReference>
<feature type="domain" description="Stress-response A/B barrel" evidence="1">
    <location>
        <begin position="3"/>
        <end position="98"/>
    </location>
</feature>
<organism evidence="2 3">
    <name type="scientific">Frondihabitans cladoniiphilus</name>
    <dbReference type="NCBI Taxonomy" id="715785"/>
    <lineage>
        <taxon>Bacteria</taxon>
        <taxon>Bacillati</taxon>
        <taxon>Actinomycetota</taxon>
        <taxon>Actinomycetes</taxon>
        <taxon>Micrococcales</taxon>
        <taxon>Microbacteriaceae</taxon>
        <taxon>Frondihabitans</taxon>
    </lineage>
</organism>
<reference evidence="3" key="1">
    <citation type="journal article" date="2019" name="Int. J. Syst. Evol. Microbiol.">
        <title>The Global Catalogue of Microorganisms (GCM) 10K type strain sequencing project: providing services to taxonomists for standard genome sequencing and annotation.</title>
        <authorList>
            <consortium name="The Broad Institute Genomics Platform"/>
            <consortium name="The Broad Institute Genome Sequencing Center for Infectious Disease"/>
            <person name="Wu L."/>
            <person name="Ma J."/>
        </authorList>
    </citation>
    <scope>NUCLEOTIDE SEQUENCE [LARGE SCALE GENOMIC DNA]</scope>
    <source>
        <strain evidence="3">JCM 18956</strain>
    </source>
</reference>
<sequence length="100" mass="11057">MTVKHIVLWKLKATDELEKAEAIARITQLLNGLVGRVESIRSLTVGVNGAYPETNSDISVVADFDDYEGVQAYQVHPDHQEVAAEIRTLVASRAGIDFEY</sequence>
<dbReference type="SUPFAM" id="SSF54909">
    <property type="entry name" value="Dimeric alpha+beta barrel"/>
    <property type="match status" value="1"/>
</dbReference>
<dbReference type="RefSeq" id="WP_345376032.1">
    <property type="nucleotide sequence ID" value="NZ_BAABLM010000004.1"/>
</dbReference>
<dbReference type="InterPro" id="IPR013097">
    <property type="entry name" value="Dabb"/>
</dbReference>
<name>A0ABP8W0T0_9MICO</name>
<dbReference type="PANTHER" id="PTHR37832:SF1">
    <property type="entry name" value="STRESS-RESPONSE A_B BARREL DOMAIN-CONTAINING PROTEIN"/>
    <property type="match status" value="1"/>
</dbReference>